<evidence type="ECO:0000259" key="3">
    <source>
        <dbReference type="PROSITE" id="PS50089"/>
    </source>
</evidence>
<dbReference type="Gene3D" id="3.30.40.10">
    <property type="entry name" value="Zinc/RING finger domain, C3HC4 (zinc finger)"/>
    <property type="match status" value="2"/>
</dbReference>
<evidence type="ECO:0000313" key="5">
    <source>
        <dbReference type="Proteomes" id="UP001470230"/>
    </source>
</evidence>
<comment type="caution">
    <text evidence="4">The sequence shown here is derived from an EMBL/GenBank/DDBJ whole genome shotgun (WGS) entry which is preliminary data.</text>
</comment>
<feature type="compositionally biased region" description="Basic residues" evidence="2">
    <location>
        <begin position="50"/>
        <end position="60"/>
    </location>
</feature>
<keyword evidence="5" id="KW-1185">Reference proteome</keyword>
<gene>
    <name evidence="4" type="ORF">M9Y10_045555</name>
</gene>
<dbReference type="PANTHER" id="PTHR14991">
    <property type="entry name" value="RING FINGER PROTEIN 32"/>
    <property type="match status" value="1"/>
</dbReference>
<reference evidence="4 5" key="1">
    <citation type="submission" date="2024-04" db="EMBL/GenBank/DDBJ databases">
        <title>Tritrichomonas musculus Genome.</title>
        <authorList>
            <person name="Alves-Ferreira E."/>
            <person name="Grigg M."/>
            <person name="Lorenzi H."/>
            <person name="Galac M."/>
        </authorList>
    </citation>
    <scope>NUCLEOTIDE SEQUENCE [LARGE SCALE GENOMIC DNA]</scope>
    <source>
        <strain evidence="4 5">EAF2021</strain>
    </source>
</reference>
<feature type="domain" description="RING-type" evidence="3">
    <location>
        <begin position="126"/>
        <end position="170"/>
    </location>
</feature>
<dbReference type="EMBL" id="JAPFFF010000009">
    <property type="protein sequence ID" value="KAK8882910.1"/>
    <property type="molecule type" value="Genomic_DNA"/>
</dbReference>
<dbReference type="PROSITE" id="PS50089">
    <property type="entry name" value="ZF_RING_2"/>
    <property type="match status" value="2"/>
</dbReference>
<keyword evidence="1" id="KW-0863">Zinc-finger</keyword>
<keyword evidence="1" id="KW-0479">Metal-binding</keyword>
<evidence type="ECO:0000313" key="4">
    <source>
        <dbReference type="EMBL" id="KAK8882910.1"/>
    </source>
</evidence>
<proteinExistence type="predicted"/>
<feature type="region of interest" description="Disordered" evidence="2">
    <location>
        <begin position="378"/>
        <end position="432"/>
    </location>
</feature>
<protein>
    <recommendedName>
        <fullName evidence="3">RING-type domain-containing protein</fullName>
    </recommendedName>
</protein>
<evidence type="ECO:0000256" key="2">
    <source>
        <dbReference type="SAM" id="MobiDB-lite"/>
    </source>
</evidence>
<dbReference type="InterPro" id="IPR001841">
    <property type="entry name" value="Znf_RING"/>
</dbReference>
<dbReference type="InterPro" id="IPR013083">
    <property type="entry name" value="Znf_RING/FYVE/PHD"/>
</dbReference>
<dbReference type="Proteomes" id="UP001470230">
    <property type="component" value="Unassembled WGS sequence"/>
</dbReference>
<feature type="domain" description="RING-type" evidence="3">
    <location>
        <begin position="320"/>
        <end position="366"/>
    </location>
</feature>
<dbReference type="Pfam" id="PF13639">
    <property type="entry name" value="zf-RING_2"/>
    <property type="match status" value="2"/>
</dbReference>
<dbReference type="SUPFAM" id="SSF57850">
    <property type="entry name" value="RING/U-box"/>
    <property type="match status" value="2"/>
</dbReference>
<name>A0ABR2JVR6_9EUKA</name>
<evidence type="ECO:0000256" key="1">
    <source>
        <dbReference type="PROSITE-ProRule" id="PRU00175"/>
    </source>
</evidence>
<dbReference type="PANTHER" id="PTHR14991:SF0">
    <property type="entry name" value="RING FINGER PROTEIN 32"/>
    <property type="match status" value="1"/>
</dbReference>
<feature type="region of interest" description="Disordered" evidence="2">
    <location>
        <begin position="35"/>
        <end position="73"/>
    </location>
</feature>
<accession>A0ABR2JVR6</accession>
<dbReference type="InterPro" id="IPR042862">
    <property type="entry name" value="RNF32"/>
</dbReference>
<dbReference type="SMART" id="SM00184">
    <property type="entry name" value="RING"/>
    <property type="match status" value="2"/>
</dbReference>
<keyword evidence="1" id="KW-0862">Zinc</keyword>
<sequence>MRGRGRYGNQQNKPSLALRAAAFQQHMSKMFINHADPVLKPRPVSPPRGGIKKPKPKQKPKSSNPIPTSTIFESNSVSDKRERYFRNLTLAEQLGIVEPPPAPLTDEQFETVKIDAQKRGFFNEVCPICLEKFGPDNIVLLSCSHLLHATCLMNFRKFTRGQRHLCPVCRSPYEFVEVRAENAYHDRCARDIQRVVRGFLIRDKVGREAPPGTYLHRRWVIARAQDASTRLVRAMDNQSDAVDAMLSAIDADLEYSRNIMRAAEERDKQIDWDTIRAKCLARLSTSSSCCSHCDHNHEKDEHHHDGVCSDNHAENEAEECPVCLRTMKPEEASITSCGHIFHTTCLSSWLSFCENQSRQPTCPVCRAIFQSTTLIEQDTEEKTKKENKIGLYGDSDEDADIYGRSSALKDPHKRRTESSKRKLPPPQRARWH</sequence>
<organism evidence="4 5">
    <name type="scientific">Tritrichomonas musculus</name>
    <dbReference type="NCBI Taxonomy" id="1915356"/>
    <lineage>
        <taxon>Eukaryota</taxon>
        <taxon>Metamonada</taxon>
        <taxon>Parabasalia</taxon>
        <taxon>Tritrichomonadida</taxon>
        <taxon>Tritrichomonadidae</taxon>
        <taxon>Tritrichomonas</taxon>
    </lineage>
</organism>